<evidence type="ECO:0000259" key="1">
    <source>
        <dbReference type="PROSITE" id="PS51782"/>
    </source>
</evidence>
<dbReference type="Gene3D" id="3.10.350.10">
    <property type="entry name" value="LysM domain"/>
    <property type="match status" value="1"/>
</dbReference>
<sequence length="97" mass="11428">MKKKSIYLKKKRILTLLILMLLFTTGITTYSTENKDYIKPRYQEYIVKENDTMWKISAGFINSSTDIRNFISKVEEINNIDSQKLKPGMVIYMPIEP</sequence>
<proteinExistence type="predicted"/>
<dbReference type="Pfam" id="PF01476">
    <property type="entry name" value="LysM"/>
    <property type="match status" value="1"/>
</dbReference>
<dbReference type="EMBL" id="AEEH01000047">
    <property type="protein sequence ID" value="EFM24906.1"/>
    <property type="molecule type" value="Genomic_DNA"/>
</dbReference>
<dbReference type="InterPro" id="IPR036779">
    <property type="entry name" value="LysM_dom_sf"/>
</dbReference>
<comment type="caution">
    <text evidence="2">The sequence shown here is derived from an EMBL/GenBank/DDBJ whole genome shotgun (WGS) entry which is preliminary data.</text>
</comment>
<organism evidence="2 3">
    <name type="scientific">Peptoniphilus duerdenii ATCC BAA-1640</name>
    <dbReference type="NCBI Taxonomy" id="862517"/>
    <lineage>
        <taxon>Bacteria</taxon>
        <taxon>Bacillati</taxon>
        <taxon>Bacillota</taxon>
        <taxon>Tissierellia</taxon>
        <taxon>Tissierellales</taxon>
        <taxon>Peptoniphilaceae</taxon>
        <taxon>Peptoniphilus</taxon>
    </lineage>
</organism>
<evidence type="ECO:0000313" key="2">
    <source>
        <dbReference type="EMBL" id="EFM24906.1"/>
    </source>
</evidence>
<dbReference type="OrthoDB" id="1698825at2"/>
<dbReference type="HOGENOM" id="CLU_2344194_0_0_9"/>
<name>E0NMT8_9FIRM</name>
<dbReference type="STRING" id="862517.HMPREF9225_1477"/>
<feature type="domain" description="LysM" evidence="1">
    <location>
        <begin position="43"/>
        <end position="93"/>
    </location>
</feature>
<dbReference type="AlphaFoldDB" id="E0NMT8"/>
<gene>
    <name evidence="2" type="ORF">HMPREF9225_1477</name>
</gene>
<evidence type="ECO:0000313" key="3">
    <source>
        <dbReference type="Proteomes" id="UP000003280"/>
    </source>
</evidence>
<dbReference type="PROSITE" id="PS51782">
    <property type="entry name" value="LYSM"/>
    <property type="match status" value="1"/>
</dbReference>
<dbReference type="SUPFAM" id="SSF54106">
    <property type="entry name" value="LysM domain"/>
    <property type="match status" value="1"/>
</dbReference>
<reference evidence="2 3" key="1">
    <citation type="submission" date="2010-07" db="EMBL/GenBank/DDBJ databases">
        <authorList>
            <person name="Muzny D."/>
            <person name="Qin X."/>
            <person name="Deng J."/>
            <person name="Jiang H."/>
            <person name="Liu Y."/>
            <person name="Qu J."/>
            <person name="Song X.-Z."/>
            <person name="Zhang L."/>
            <person name="Thornton R."/>
            <person name="Coyle M."/>
            <person name="Francisco L."/>
            <person name="Jackson L."/>
            <person name="Javaid M."/>
            <person name="Korchina V."/>
            <person name="Kovar C."/>
            <person name="Mata R."/>
            <person name="Mathew T."/>
            <person name="Ngo R."/>
            <person name="Nguyen L."/>
            <person name="Nguyen N."/>
            <person name="Okwuonu G."/>
            <person name="Ongeri F."/>
            <person name="Pham C."/>
            <person name="Simmons D."/>
            <person name="Wilczek-Boney K."/>
            <person name="Hale W."/>
            <person name="Jakkamsetti A."/>
            <person name="Pham P."/>
            <person name="Ruth R."/>
            <person name="San Lucas F."/>
            <person name="Warren J."/>
            <person name="Zhang J."/>
            <person name="Zhao Z."/>
            <person name="Zhou C."/>
            <person name="Zhu D."/>
            <person name="Lee S."/>
            <person name="Bess C."/>
            <person name="Blankenburg K."/>
            <person name="Forbes L."/>
            <person name="Fu Q."/>
            <person name="Gubbala S."/>
            <person name="Hirani K."/>
            <person name="Jayaseelan J.C."/>
            <person name="Lara F."/>
            <person name="Munidasa M."/>
            <person name="Palculict T."/>
            <person name="Patil S."/>
            <person name="Pu L.-L."/>
            <person name="Saada N."/>
            <person name="Tang L."/>
            <person name="Weissenberger G."/>
            <person name="Zhu Y."/>
            <person name="Hemphill L."/>
            <person name="Shang Y."/>
            <person name="Youmans B."/>
            <person name="Ayvaz T."/>
            <person name="Ross M."/>
            <person name="Santibanez J."/>
            <person name="Aqrawi P."/>
            <person name="Gross S."/>
            <person name="Joshi V."/>
            <person name="Fowler G."/>
            <person name="Nazareth L."/>
            <person name="Reid J."/>
            <person name="Worley K."/>
            <person name="Petrosino J."/>
            <person name="Highlander S."/>
            <person name="Gibbs R."/>
        </authorList>
    </citation>
    <scope>NUCLEOTIDE SEQUENCE [LARGE SCALE GENOMIC DNA]</scope>
    <source>
        <strain evidence="2 3">ATCC BAA-1640</strain>
    </source>
</reference>
<dbReference type="eggNOG" id="COG1388">
    <property type="taxonomic scope" value="Bacteria"/>
</dbReference>
<dbReference type="RefSeq" id="WP_008902267.1">
    <property type="nucleotide sequence ID" value="NZ_GL397071.1"/>
</dbReference>
<keyword evidence="3" id="KW-1185">Reference proteome</keyword>
<dbReference type="InterPro" id="IPR018392">
    <property type="entry name" value="LysM"/>
</dbReference>
<dbReference type="CDD" id="cd00118">
    <property type="entry name" value="LysM"/>
    <property type="match status" value="1"/>
</dbReference>
<accession>E0NMT8</accession>
<protein>
    <submittedName>
        <fullName evidence="2">LysM domain protein</fullName>
    </submittedName>
</protein>
<dbReference type="Proteomes" id="UP000003280">
    <property type="component" value="Unassembled WGS sequence"/>
</dbReference>